<dbReference type="Gene3D" id="3.30.70.330">
    <property type="match status" value="2"/>
</dbReference>
<feature type="region of interest" description="Disordered" evidence="15">
    <location>
        <begin position="582"/>
        <end position="649"/>
    </location>
</feature>
<evidence type="ECO:0000256" key="8">
    <source>
        <dbReference type="ARBA" id="ARBA00023015"/>
    </source>
</evidence>
<feature type="compositionally biased region" description="Polar residues" evidence="15">
    <location>
        <begin position="585"/>
        <end position="637"/>
    </location>
</feature>
<keyword evidence="18" id="KW-1185">Reference proteome</keyword>
<feature type="compositionally biased region" description="Low complexity" evidence="15">
    <location>
        <begin position="639"/>
        <end position="649"/>
    </location>
</feature>
<evidence type="ECO:0000256" key="7">
    <source>
        <dbReference type="ARBA" id="ARBA00022884"/>
    </source>
</evidence>
<keyword evidence="12 17" id="KW-0687">Ribonucleoprotein</keyword>
<dbReference type="PROSITE" id="PS50102">
    <property type="entry name" value="RRM"/>
    <property type="match status" value="2"/>
</dbReference>
<keyword evidence="5" id="KW-0507">mRNA processing</keyword>
<dbReference type="SMART" id="SM00521">
    <property type="entry name" value="CBF"/>
    <property type="match status" value="1"/>
</dbReference>
<comment type="similarity">
    <text evidence="14">Belongs to the NFYA/HAP2 subunit family.</text>
</comment>
<evidence type="ECO:0000256" key="1">
    <source>
        <dbReference type="ARBA" id="ARBA00004123"/>
    </source>
</evidence>
<comment type="caution">
    <text evidence="17">The sequence shown here is derived from an EMBL/GenBank/DDBJ whole genome shotgun (WGS) entry which is preliminary data.</text>
</comment>
<keyword evidence="7 13" id="KW-0694">RNA-binding</keyword>
<gene>
    <name evidence="17" type="ORF">Pyn_25350</name>
</gene>
<dbReference type="PANTHER" id="PTHR48025:SF11">
    <property type="entry name" value="RNA-BINDING PROTEIN CP33, CHLOROPLASTIC"/>
    <property type="match status" value="1"/>
</dbReference>
<comment type="subunit">
    <text evidence="14">Heterotrimer.</text>
</comment>
<evidence type="ECO:0000259" key="16">
    <source>
        <dbReference type="PROSITE" id="PS50102"/>
    </source>
</evidence>
<dbReference type="AlphaFoldDB" id="A0A314UGG8"/>
<dbReference type="OrthoDB" id="439808at2759"/>
<feature type="region of interest" description="Disordered" evidence="15">
    <location>
        <begin position="358"/>
        <end position="393"/>
    </location>
</feature>
<comment type="subcellular location">
    <subcellularLocation>
        <location evidence="1 14">Nucleus</location>
    </subcellularLocation>
    <subcellularLocation>
        <location evidence="2">Plastid</location>
        <location evidence="2">Chloroplast</location>
    </subcellularLocation>
</comment>
<dbReference type="CDD" id="cd21609">
    <property type="entry name" value="RRM1_PSRP2_like"/>
    <property type="match status" value="1"/>
</dbReference>
<feature type="domain" description="RRM" evidence="16">
    <location>
        <begin position="398"/>
        <end position="476"/>
    </location>
</feature>
<keyword evidence="6" id="KW-0677">Repeat</keyword>
<evidence type="ECO:0000256" key="9">
    <source>
        <dbReference type="ARBA" id="ARBA00023125"/>
    </source>
</evidence>
<protein>
    <recommendedName>
        <fullName evidence="14">Nuclear transcription factor Y subunit</fullName>
    </recommendedName>
</protein>
<dbReference type="InterPro" id="IPR048289">
    <property type="entry name" value="RRM2_NsCP33-like"/>
</dbReference>
<dbReference type="CDD" id="cd21608">
    <property type="entry name" value="RRM2_NsCP33_like"/>
    <property type="match status" value="1"/>
</dbReference>
<evidence type="ECO:0000256" key="15">
    <source>
        <dbReference type="SAM" id="MobiDB-lite"/>
    </source>
</evidence>
<dbReference type="GO" id="GO:1901259">
    <property type="term" value="P:chloroplast rRNA processing"/>
    <property type="evidence" value="ECO:0007669"/>
    <property type="project" value="TreeGrafter"/>
</dbReference>
<dbReference type="InterPro" id="IPR001289">
    <property type="entry name" value="NFYA"/>
</dbReference>
<reference evidence="17 18" key="1">
    <citation type="submission" date="2018-02" db="EMBL/GenBank/DDBJ databases">
        <title>Draft genome of wild Prunus yedoensis var. nudiflora.</title>
        <authorList>
            <person name="Baek S."/>
            <person name="Kim J.-H."/>
            <person name="Choi K."/>
            <person name="Kim G.-B."/>
            <person name="Cho A."/>
            <person name="Jang H."/>
            <person name="Shin C.-H."/>
            <person name="Yu H.-J."/>
            <person name="Mun J.-H."/>
        </authorList>
    </citation>
    <scope>NUCLEOTIDE SEQUENCE [LARGE SCALE GENOMIC DNA]</scope>
    <source>
        <strain evidence="18">cv. Jeju island</strain>
        <tissue evidence="17">Leaf</tissue>
    </source>
</reference>
<dbReference type="PRINTS" id="PR00616">
    <property type="entry name" value="CCAATSUBUNTB"/>
</dbReference>
<evidence type="ECO:0000256" key="4">
    <source>
        <dbReference type="ARBA" id="ARBA00022640"/>
    </source>
</evidence>
<keyword evidence="11 14" id="KW-0539">Nucleus</keyword>
<evidence type="ECO:0000256" key="2">
    <source>
        <dbReference type="ARBA" id="ARBA00004229"/>
    </source>
</evidence>
<dbReference type="InterPro" id="IPR035979">
    <property type="entry name" value="RBD_domain_sf"/>
</dbReference>
<feature type="compositionally biased region" description="Polar residues" evidence="15">
    <location>
        <begin position="228"/>
        <end position="259"/>
    </location>
</feature>
<dbReference type="GO" id="GO:0006397">
    <property type="term" value="P:mRNA processing"/>
    <property type="evidence" value="ECO:0007669"/>
    <property type="project" value="UniProtKB-KW"/>
</dbReference>
<dbReference type="GO" id="GO:0003700">
    <property type="term" value="F:DNA-binding transcription factor activity"/>
    <property type="evidence" value="ECO:0007669"/>
    <property type="project" value="UniProtKB-UniRule"/>
</dbReference>
<feature type="region of interest" description="Disordered" evidence="15">
    <location>
        <begin position="204"/>
        <end position="259"/>
    </location>
</feature>
<name>A0A314UGG8_PRUYE</name>
<organism evidence="17 18">
    <name type="scientific">Prunus yedoensis var. nudiflora</name>
    <dbReference type="NCBI Taxonomy" id="2094558"/>
    <lineage>
        <taxon>Eukaryota</taxon>
        <taxon>Viridiplantae</taxon>
        <taxon>Streptophyta</taxon>
        <taxon>Embryophyta</taxon>
        <taxon>Tracheophyta</taxon>
        <taxon>Spermatophyta</taxon>
        <taxon>Magnoliopsida</taxon>
        <taxon>eudicotyledons</taxon>
        <taxon>Gunneridae</taxon>
        <taxon>Pentapetalae</taxon>
        <taxon>rosids</taxon>
        <taxon>fabids</taxon>
        <taxon>Rosales</taxon>
        <taxon>Rosaceae</taxon>
        <taxon>Amygdaloideae</taxon>
        <taxon>Amygdaleae</taxon>
        <taxon>Prunus</taxon>
    </lineage>
</organism>
<dbReference type="InterPro" id="IPR012677">
    <property type="entry name" value="Nucleotide-bd_a/b_plait_sf"/>
</dbReference>
<dbReference type="GO" id="GO:0003729">
    <property type="term" value="F:mRNA binding"/>
    <property type="evidence" value="ECO:0007669"/>
    <property type="project" value="TreeGrafter"/>
</dbReference>
<dbReference type="InterPro" id="IPR050502">
    <property type="entry name" value="Euk_RNA-bind_prot"/>
</dbReference>
<evidence type="ECO:0000256" key="12">
    <source>
        <dbReference type="ARBA" id="ARBA00023274"/>
    </source>
</evidence>
<dbReference type="Gene3D" id="6.10.250.2430">
    <property type="match status" value="1"/>
</dbReference>
<dbReference type="Proteomes" id="UP000250321">
    <property type="component" value="Unassembled WGS sequence"/>
</dbReference>
<evidence type="ECO:0000313" key="17">
    <source>
        <dbReference type="EMBL" id="PQM36441.1"/>
    </source>
</evidence>
<dbReference type="STRING" id="2094558.A0A314UGG8"/>
<keyword evidence="3" id="KW-0150">Chloroplast</keyword>
<dbReference type="Pfam" id="PF02045">
    <property type="entry name" value="CBFB_NFYA"/>
    <property type="match status" value="1"/>
</dbReference>
<evidence type="ECO:0000256" key="13">
    <source>
        <dbReference type="PROSITE-ProRule" id="PRU00176"/>
    </source>
</evidence>
<sequence>MKGLVIPWGSCHQHCQDLGGVPSDLNRLMENPVASLNLLPWNTPVVGTNSLPLNLQGEVLNKDSIKGTQISSLSFLGMVKNPRQAISLQSSPQKYRAHFELGFSQPMICAKYPYMDQCYGLFSTYGPQISGRIMLPLNLTADEGPIYVNAKQYHGIIRRRQSRAKAVMENRAATLRKPYMHESRHLHAMRRPRGCGGRFLNTKTMNIGKNGTEGTQVGDGQLFRHSGSHSSELLQSESGTLNSSKETNGSSSNISGSEVTSVYSRRDLDRFPINHLGPSVHSLSDMMDSVRVLLLFFFTLQQNLQLLNPPLTTPIPSHFPPHIKPPKPLKLKAHFPTFSRLSSLTQFRRPLAAFDGFEVEEDSESEEQQNPEAEPIEKEEEQEQREEEPKVASYNDAGRLYVGNLPYSLTSTQLAEVFGEAGTVVFSEIIYDRVTDRSRGFGFVTMSTVEEAQQAIRMFDGSQVGGRNVKVNFPEVPKGGEREILGPKSIRSGFKVYIDSPHKIYAGNLGWGLTSQGLKDAFEGQPGLLGAKVIYERGSGRSRGFGFVTFETNEAAVSAVAAMNEVEVDGRPLRLNMAAERARTVSVSSSPASEATAQDTDSSEVVSPPASETTTAENTDSSELVSPPASETTTEDAGSSELVSSSVSV</sequence>
<dbReference type="PANTHER" id="PTHR48025">
    <property type="entry name" value="OS02G0815200 PROTEIN"/>
    <property type="match status" value="1"/>
</dbReference>
<keyword evidence="10 14" id="KW-0804">Transcription</keyword>
<dbReference type="SUPFAM" id="SSF54928">
    <property type="entry name" value="RNA-binding domain, RBD"/>
    <property type="match status" value="1"/>
</dbReference>
<proteinExistence type="inferred from homology"/>
<keyword evidence="9 14" id="KW-0238">DNA-binding</keyword>
<feature type="compositionally biased region" description="Polar residues" evidence="15">
    <location>
        <begin position="204"/>
        <end position="215"/>
    </location>
</feature>
<comment type="function">
    <text evidence="14">Component of the sequence-specific heterotrimeric transcription factor (NF-Y) which specifically recognizes a 5'-CCAAT-3' box motif found in the promoters of its target genes.</text>
</comment>
<evidence type="ECO:0000256" key="3">
    <source>
        <dbReference type="ARBA" id="ARBA00022528"/>
    </source>
</evidence>
<dbReference type="GO" id="GO:0009535">
    <property type="term" value="C:chloroplast thylakoid membrane"/>
    <property type="evidence" value="ECO:0007669"/>
    <property type="project" value="TreeGrafter"/>
</dbReference>
<accession>A0A314UGG8</accession>
<dbReference type="GO" id="GO:0005634">
    <property type="term" value="C:nucleus"/>
    <property type="evidence" value="ECO:0007669"/>
    <property type="project" value="UniProtKB-SubCell"/>
</dbReference>
<evidence type="ECO:0000256" key="6">
    <source>
        <dbReference type="ARBA" id="ARBA00022737"/>
    </source>
</evidence>
<evidence type="ECO:0000256" key="11">
    <source>
        <dbReference type="ARBA" id="ARBA00023242"/>
    </source>
</evidence>
<keyword evidence="4" id="KW-0934">Plastid</keyword>
<dbReference type="EMBL" id="PJQY01003548">
    <property type="protein sequence ID" value="PQM36441.1"/>
    <property type="molecule type" value="Genomic_DNA"/>
</dbReference>
<evidence type="ECO:0000256" key="14">
    <source>
        <dbReference type="RuleBase" id="RU367155"/>
    </source>
</evidence>
<dbReference type="SMART" id="SM00360">
    <property type="entry name" value="RRM"/>
    <property type="match status" value="2"/>
</dbReference>
<feature type="compositionally biased region" description="Acidic residues" evidence="15">
    <location>
        <begin position="377"/>
        <end position="386"/>
    </location>
</feature>
<feature type="compositionally biased region" description="Acidic residues" evidence="15">
    <location>
        <begin position="358"/>
        <end position="369"/>
    </location>
</feature>
<evidence type="ECO:0000256" key="10">
    <source>
        <dbReference type="ARBA" id="ARBA00023163"/>
    </source>
</evidence>
<dbReference type="GO" id="GO:0003677">
    <property type="term" value="F:DNA binding"/>
    <property type="evidence" value="ECO:0007669"/>
    <property type="project" value="UniProtKB-KW"/>
</dbReference>
<evidence type="ECO:0000256" key="5">
    <source>
        <dbReference type="ARBA" id="ARBA00022664"/>
    </source>
</evidence>
<dbReference type="InterPro" id="IPR000504">
    <property type="entry name" value="RRM_dom"/>
</dbReference>
<dbReference type="PROSITE" id="PS51152">
    <property type="entry name" value="NFYA_HAP2_2"/>
    <property type="match status" value="1"/>
</dbReference>
<evidence type="ECO:0000313" key="18">
    <source>
        <dbReference type="Proteomes" id="UP000250321"/>
    </source>
</evidence>
<keyword evidence="8 14" id="KW-0805">Transcription regulation</keyword>
<dbReference type="GO" id="GO:1990904">
    <property type="term" value="C:ribonucleoprotein complex"/>
    <property type="evidence" value="ECO:0007669"/>
    <property type="project" value="UniProtKB-KW"/>
</dbReference>
<dbReference type="Pfam" id="PF00076">
    <property type="entry name" value="RRM_1"/>
    <property type="match status" value="2"/>
</dbReference>
<feature type="domain" description="RRM" evidence="16">
    <location>
        <begin position="502"/>
        <end position="580"/>
    </location>
</feature>